<comment type="subcellular location">
    <subcellularLocation>
        <location evidence="1 6">Membrane</location>
        <topology evidence="1 6">Multi-pass membrane protein</topology>
    </subcellularLocation>
</comment>
<evidence type="ECO:0000256" key="5">
    <source>
        <dbReference type="ARBA" id="ARBA00023136"/>
    </source>
</evidence>
<dbReference type="InterPro" id="IPR037185">
    <property type="entry name" value="EmrE-like"/>
</dbReference>
<dbReference type="Pfam" id="PF00892">
    <property type="entry name" value="EamA"/>
    <property type="match status" value="1"/>
</dbReference>
<feature type="transmembrane region" description="Helical" evidence="6">
    <location>
        <begin position="152"/>
        <end position="170"/>
    </location>
</feature>
<name>A0A2K2DLC8_BRADI</name>
<dbReference type="InterPro" id="IPR030184">
    <property type="entry name" value="WAT1-related"/>
</dbReference>
<dbReference type="EnsemblPlants" id="PNT75088">
    <property type="protein sequence ID" value="PNT75088"/>
    <property type="gene ID" value="BRADI_1g27442v3"/>
</dbReference>
<reference evidence="10" key="3">
    <citation type="submission" date="2018-08" db="UniProtKB">
        <authorList>
            <consortium name="EnsemblPlants"/>
        </authorList>
    </citation>
    <scope>IDENTIFICATION</scope>
    <source>
        <strain evidence="10">cv. Bd21</strain>
    </source>
</reference>
<feature type="region of interest" description="Disordered" evidence="7">
    <location>
        <begin position="340"/>
        <end position="369"/>
    </location>
</feature>
<organism evidence="9">
    <name type="scientific">Brachypodium distachyon</name>
    <name type="common">Purple false brome</name>
    <name type="synonym">Trachynia distachya</name>
    <dbReference type="NCBI Taxonomy" id="15368"/>
    <lineage>
        <taxon>Eukaryota</taxon>
        <taxon>Viridiplantae</taxon>
        <taxon>Streptophyta</taxon>
        <taxon>Embryophyta</taxon>
        <taxon>Tracheophyta</taxon>
        <taxon>Spermatophyta</taxon>
        <taxon>Magnoliopsida</taxon>
        <taxon>Liliopsida</taxon>
        <taxon>Poales</taxon>
        <taxon>Poaceae</taxon>
        <taxon>BOP clade</taxon>
        <taxon>Pooideae</taxon>
        <taxon>Stipodae</taxon>
        <taxon>Brachypodieae</taxon>
        <taxon>Brachypodium</taxon>
    </lineage>
</organism>
<dbReference type="OrthoDB" id="642067at2759"/>
<dbReference type="RefSeq" id="XP_024313714.1">
    <property type="nucleotide sequence ID" value="XM_024457946.1"/>
</dbReference>
<reference evidence="9" key="2">
    <citation type="submission" date="2017-06" db="EMBL/GenBank/DDBJ databases">
        <title>WGS assembly of Brachypodium distachyon.</title>
        <authorList>
            <consortium name="The International Brachypodium Initiative"/>
            <person name="Lucas S."/>
            <person name="Harmon-Smith M."/>
            <person name="Lail K."/>
            <person name="Tice H."/>
            <person name="Grimwood J."/>
            <person name="Bruce D."/>
            <person name="Barry K."/>
            <person name="Shu S."/>
            <person name="Lindquist E."/>
            <person name="Wang M."/>
            <person name="Pitluck S."/>
            <person name="Vogel J.P."/>
            <person name="Garvin D.F."/>
            <person name="Mockler T.C."/>
            <person name="Schmutz J."/>
            <person name="Rokhsar D."/>
            <person name="Bevan M.W."/>
        </authorList>
    </citation>
    <scope>NUCLEOTIDE SEQUENCE</scope>
    <source>
        <strain evidence="9">Bd21</strain>
    </source>
</reference>
<dbReference type="SUPFAM" id="SSF103481">
    <property type="entry name" value="Multidrug resistance efflux transporter EmrE"/>
    <property type="match status" value="1"/>
</dbReference>
<dbReference type="PANTHER" id="PTHR31218">
    <property type="entry name" value="WAT1-RELATED PROTEIN"/>
    <property type="match status" value="1"/>
</dbReference>
<keyword evidence="5 6" id="KW-0472">Membrane</keyword>
<sequence>MHGSHRGRLPMPAPGTTPRWWEDAAISLGLVGVQLAGAAYMVVLTPILALGLDPLFLVTFGSLCTGILTFPFAFNLERKKWPSQLSNRLVLQFVLLSLGGVTLFQALMLHGMKMTSPAIASAMPNLAPGFIFVVAGCLRFERVDFRCHYTRAKILGTLLCLGGAITMSILQSPAAPSGRRSPDLKSHQDWVIGCLCLLGAVLVLSATIILQLFRRAAGGNHDPFPCTLHPLLHDLVDWCRADGDLPGGHHREVQPWDTPDQHSNHPLPCICGRAGELGVHHVPDVGAGEERPCGCLPVQPDADRRFGYLLGSVLGKGGATSKHAGVGISFLRPLCCSVGKKERRPSSSYTHSGGRRNSSRYRETTSASR</sequence>
<feature type="transmembrane region" description="Helical" evidence="6">
    <location>
        <begin position="89"/>
        <end position="112"/>
    </location>
</feature>
<protein>
    <recommendedName>
        <fullName evidence="6">WAT1-related protein</fullName>
    </recommendedName>
</protein>
<comment type="similarity">
    <text evidence="2 6">Belongs to the drug/metabolite transporter (DMT) superfamily. Plant drug/metabolite exporter (P-DME) (TC 2.A.7.4) family.</text>
</comment>
<feature type="transmembrane region" description="Helical" evidence="6">
    <location>
        <begin position="20"/>
        <end position="43"/>
    </location>
</feature>
<evidence type="ECO:0000256" key="2">
    <source>
        <dbReference type="ARBA" id="ARBA00007635"/>
    </source>
</evidence>
<evidence type="ECO:0000256" key="7">
    <source>
        <dbReference type="SAM" id="MobiDB-lite"/>
    </source>
</evidence>
<reference evidence="9 10" key="1">
    <citation type="journal article" date="2010" name="Nature">
        <title>Genome sequencing and analysis of the model grass Brachypodium distachyon.</title>
        <authorList>
            <consortium name="International Brachypodium Initiative"/>
        </authorList>
    </citation>
    <scope>NUCLEOTIDE SEQUENCE [LARGE SCALE GENOMIC DNA]</scope>
    <source>
        <strain evidence="9">Bd21</strain>
        <strain evidence="10">cv. Bd21</strain>
    </source>
</reference>
<dbReference type="Gramene" id="PNT75088">
    <property type="protein sequence ID" value="PNT75088"/>
    <property type="gene ID" value="BRADI_1g27442v3"/>
</dbReference>
<accession>A0A2K2DLC8</accession>
<keyword evidence="4 6" id="KW-1133">Transmembrane helix</keyword>
<evidence type="ECO:0000313" key="11">
    <source>
        <dbReference type="Proteomes" id="UP000008810"/>
    </source>
</evidence>
<proteinExistence type="inferred from homology"/>
<dbReference type="EMBL" id="CM000880">
    <property type="protein sequence ID" value="PNT75088.1"/>
    <property type="molecule type" value="Genomic_DNA"/>
</dbReference>
<dbReference type="GeneID" id="100829857"/>
<keyword evidence="3 6" id="KW-0812">Transmembrane</keyword>
<feature type="transmembrane region" description="Helical" evidence="6">
    <location>
        <begin position="190"/>
        <end position="213"/>
    </location>
</feature>
<feature type="transmembrane region" description="Helical" evidence="6">
    <location>
        <begin position="118"/>
        <end position="140"/>
    </location>
</feature>
<dbReference type="GO" id="GO:0005886">
    <property type="term" value="C:plasma membrane"/>
    <property type="evidence" value="ECO:0000318"/>
    <property type="project" value="GO_Central"/>
</dbReference>
<dbReference type="InterPro" id="IPR000620">
    <property type="entry name" value="EamA_dom"/>
</dbReference>
<evidence type="ECO:0000256" key="4">
    <source>
        <dbReference type="ARBA" id="ARBA00022989"/>
    </source>
</evidence>
<dbReference type="Proteomes" id="UP000008810">
    <property type="component" value="Chromosome 1"/>
</dbReference>
<dbReference type="AlphaFoldDB" id="A0A2K2DLC8"/>
<evidence type="ECO:0000259" key="8">
    <source>
        <dbReference type="Pfam" id="PF00892"/>
    </source>
</evidence>
<keyword evidence="11" id="KW-1185">Reference proteome</keyword>
<evidence type="ECO:0000256" key="6">
    <source>
        <dbReference type="RuleBase" id="RU363077"/>
    </source>
</evidence>
<feature type="domain" description="EamA" evidence="8">
    <location>
        <begin position="37"/>
        <end position="168"/>
    </location>
</feature>
<evidence type="ECO:0000313" key="10">
    <source>
        <dbReference type="EnsemblPlants" id="PNT75088"/>
    </source>
</evidence>
<dbReference type="ExpressionAtlas" id="A0A2K2DLC8">
    <property type="expression patterns" value="baseline"/>
</dbReference>
<evidence type="ECO:0000256" key="3">
    <source>
        <dbReference type="ARBA" id="ARBA00022692"/>
    </source>
</evidence>
<gene>
    <name evidence="10" type="primary">LOC100829857</name>
    <name evidence="9" type="ORF">BRADI_1g27442v3</name>
</gene>
<dbReference type="GO" id="GO:0022857">
    <property type="term" value="F:transmembrane transporter activity"/>
    <property type="evidence" value="ECO:0007669"/>
    <property type="project" value="InterPro"/>
</dbReference>
<dbReference type="STRING" id="15368.A0A2K2DLC8"/>
<evidence type="ECO:0000256" key="1">
    <source>
        <dbReference type="ARBA" id="ARBA00004141"/>
    </source>
</evidence>
<feature type="transmembrane region" description="Helical" evidence="6">
    <location>
        <begin position="55"/>
        <end position="77"/>
    </location>
</feature>
<evidence type="ECO:0000313" key="9">
    <source>
        <dbReference type="EMBL" id="PNT75088.1"/>
    </source>
</evidence>